<evidence type="ECO:0000259" key="5">
    <source>
        <dbReference type="PROSITE" id="PS50305"/>
    </source>
</evidence>
<evidence type="ECO:0000256" key="2">
    <source>
        <dbReference type="ARBA" id="ARBA00023027"/>
    </source>
</evidence>
<comment type="caution">
    <text evidence="6">The sequence shown here is derived from an EMBL/GenBank/DDBJ whole genome shotgun (WGS) entry which is preliminary data.</text>
</comment>
<feature type="region of interest" description="Disordered" evidence="4">
    <location>
        <begin position="1"/>
        <end position="112"/>
    </location>
</feature>
<gene>
    <name evidence="6" type="ORF">ACEWY4_010767</name>
</gene>
<dbReference type="InterPro" id="IPR026590">
    <property type="entry name" value="Ssirtuin_cat_dom"/>
</dbReference>
<feature type="binding site" evidence="3">
    <location>
        <position position="244"/>
    </location>
    <ligand>
        <name>Zn(2+)</name>
        <dbReference type="ChEBI" id="CHEBI:29105"/>
    </ligand>
</feature>
<dbReference type="CDD" id="cd01408">
    <property type="entry name" value="SIRT1"/>
    <property type="match status" value="1"/>
</dbReference>
<feature type="binding site" evidence="3">
    <location>
        <position position="247"/>
    </location>
    <ligand>
        <name>Zn(2+)</name>
        <dbReference type="ChEBI" id="CHEBI:29105"/>
    </ligand>
</feature>
<keyword evidence="2" id="KW-0520">NAD</keyword>
<protein>
    <recommendedName>
        <fullName evidence="5">Deacetylase sirtuin-type domain-containing protein</fullName>
    </recommendedName>
</protein>
<feature type="compositionally biased region" description="Basic and acidic residues" evidence="4">
    <location>
        <begin position="1"/>
        <end position="12"/>
    </location>
</feature>
<evidence type="ECO:0000313" key="7">
    <source>
        <dbReference type="Proteomes" id="UP001591681"/>
    </source>
</evidence>
<evidence type="ECO:0000256" key="4">
    <source>
        <dbReference type="SAM" id="MobiDB-lite"/>
    </source>
</evidence>
<keyword evidence="1" id="KW-0808">Transferase</keyword>
<feature type="binding site" evidence="3">
    <location>
        <position position="268"/>
    </location>
    <ligand>
        <name>Zn(2+)</name>
        <dbReference type="ChEBI" id="CHEBI:29105"/>
    </ligand>
</feature>
<organism evidence="6 7">
    <name type="scientific">Coilia grayii</name>
    <name type="common">Gray's grenadier anchovy</name>
    <dbReference type="NCBI Taxonomy" id="363190"/>
    <lineage>
        <taxon>Eukaryota</taxon>
        <taxon>Metazoa</taxon>
        <taxon>Chordata</taxon>
        <taxon>Craniata</taxon>
        <taxon>Vertebrata</taxon>
        <taxon>Euteleostomi</taxon>
        <taxon>Actinopterygii</taxon>
        <taxon>Neopterygii</taxon>
        <taxon>Teleostei</taxon>
        <taxon>Clupei</taxon>
        <taxon>Clupeiformes</taxon>
        <taxon>Clupeoidei</taxon>
        <taxon>Engraulidae</taxon>
        <taxon>Coilinae</taxon>
        <taxon>Coilia</taxon>
    </lineage>
</organism>
<keyword evidence="7" id="KW-1185">Reference proteome</keyword>
<dbReference type="SUPFAM" id="SSF52467">
    <property type="entry name" value="DHS-like NAD/FAD-binding domain"/>
    <property type="match status" value="1"/>
</dbReference>
<proteinExistence type="predicted"/>
<name>A0ABD1K2V1_9TELE</name>
<dbReference type="PANTHER" id="PTHR11085:SF2">
    <property type="entry name" value="NOVEL PROTEIN SIMILAR TO VERTEBRATE SIRTUIN (SILENT MATING TYPE INFORMATION REGULATION 2 HOMOLOG) 2 (S. CEREVISIAE) (SIRT2)"/>
    <property type="match status" value="1"/>
</dbReference>
<sequence>MSKAKSSRDKRATQPALSRVTRSSLSQSRQADLLRSQASETSSAPQAQPSGRQSDSGLVQDLSLMSVSEQKASAARRGRPAKPGISGTAAGSLAGSKPQASPSAQPPVPKGGVGTIGRLIKLGRLRNIVVVAGAGISTASGIPDFRTPGTGLYANLEKYNIPYPEAIFNIDYFSNDPRPFFSLAKDLYPGNRRPNYVHYFIRMLHQKGLLLRMYTQNIDGLERMCGIPADKLVEAHGSFDTASCHLCYTPYPAEEAKSAILSGAIPTCSFCQATVKPDVVFFGEDLPQTYFQHTTDFPKADLLMIMGTSLQIEPFASLVNTVRSTVPRLLLNRDAVGPFERRPLRRGDYVELGDLSESVRKLTQILGWHQDIEELMWSHETRCVPQQVAVAMDQQATQGRAGVEVSPSRWPQTCSLGATGARCGSEESDASESDSMSTESSGPSS</sequence>
<dbReference type="Proteomes" id="UP001591681">
    <property type="component" value="Unassembled WGS sequence"/>
</dbReference>
<dbReference type="Pfam" id="PF02146">
    <property type="entry name" value="SIR2"/>
    <property type="match status" value="1"/>
</dbReference>
<feature type="compositionally biased region" description="Low complexity" evidence="4">
    <location>
        <begin position="433"/>
        <end position="445"/>
    </location>
</feature>
<keyword evidence="3" id="KW-0479">Metal-binding</keyword>
<feature type="binding site" evidence="3">
    <location>
        <position position="271"/>
    </location>
    <ligand>
        <name>Zn(2+)</name>
        <dbReference type="ChEBI" id="CHEBI:29105"/>
    </ligand>
</feature>
<dbReference type="GO" id="GO:0046872">
    <property type="term" value="F:metal ion binding"/>
    <property type="evidence" value="ECO:0007669"/>
    <property type="project" value="UniProtKB-KW"/>
</dbReference>
<accession>A0ABD1K2V1</accession>
<dbReference type="EMBL" id="JBHFQA010000009">
    <property type="protein sequence ID" value="KAL2093455.1"/>
    <property type="molecule type" value="Genomic_DNA"/>
</dbReference>
<dbReference type="PROSITE" id="PS50305">
    <property type="entry name" value="SIRTUIN"/>
    <property type="match status" value="1"/>
</dbReference>
<dbReference type="InterPro" id="IPR050134">
    <property type="entry name" value="NAD-dep_sirtuin_deacylases"/>
</dbReference>
<dbReference type="AlphaFoldDB" id="A0ABD1K2V1"/>
<dbReference type="InterPro" id="IPR026591">
    <property type="entry name" value="Sirtuin_cat_small_dom_sf"/>
</dbReference>
<evidence type="ECO:0000313" key="6">
    <source>
        <dbReference type="EMBL" id="KAL2093455.1"/>
    </source>
</evidence>
<dbReference type="GO" id="GO:0016740">
    <property type="term" value="F:transferase activity"/>
    <property type="evidence" value="ECO:0007669"/>
    <property type="project" value="UniProtKB-KW"/>
</dbReference>
<feature type="compositionally biased region" description="Polar residues" evidence="4">
    <location>
        <begin position="20"/>
        <end position="71"/>
    </location>
</feature>
<feature type="region of interest" description="Disordered" evidence="4">
    <location>
        <begin position="399"/>
        <end position="445"/>
    </location>
</feature>
<feature type="active site" description="Proton acceptor" evidence="3">
    <location>
        <position position="236"/>
    </location>
</feature>
<dbReference type="InterPro" id="IPR029035">
    <property type="entry name" value="DHS-like_NAD/FAD-binding_dom"/>
</dbReference>
<reference evidence="6 7" key="1">
    <citation type="submission" date="2024-09" db="EMBL/GenBank/DDBJ databases">
        <title>A chromosome-level genome assembly of Gray's grenadier anchovy, Coilia grayii.</title>
        <authorList>
            <person name="Fu Z."/>
        </authorList>
    </citation>
    <scope>NUCLEOTIDE SEQUENCE [LARGE SCALE GENOMIC DNA]</scope>
    <source>
        <strain evidence="6">G4</strain>
        <tissue evidence="6">Muscle</tissue>
    </source>
</reference>
<keyword evidence="3" id="KW-0862">Zinc</keyword>
<dbReference type="PANTHER" id="PTHR11085">
    <property type="entry name" value="NAD-DEPENDENT PROTEIN DEACYLASE SIRTUIN-5, MITOCHONDRIAL-RELATED"/>
    <property type="match status" value="1"/>
</dbReference>
<evidence type="ECO:0000256" key="3">
    <source>
        <dbReference type="PROSITE-ProRule" id="PRU00236"/>
    </source>
</evidence>
<evidence type="ECO:0000256" key="1">
    <source>
        <dbReference type="ARBA" id="ARBA00022679"/>
    </source>
</evidence>
<dbReference type="InterPro" id="IPR003000">
    <property type="entry name" value="Sirtuin"/>
</dbReference>
<feature type="domain" description="Deacetylase sirtuin-type" evidence="5">
    <location>
        <begin position="106"/>
        <end position="369"/>
    </location>
</feature>
<dbReference type="Gene3D" id="3.30.1600.10">
    <property type="entry name" value="SIR2/SIRT2 'Small Domain"/>
    <property type="match status" value="1"/>
</dbReference>
<dbReference type="Gene3D" id="3.40.50.1220">
    <property type="entry name" value="TPP-binding domain"/>
    <property type="match status" value="1"/>
</dbReference>